<evidence type="ECO:0000313" key="6">
    <source>
        <dbReference type="EMBL" id="CNV52847.1"/>
    </source>
</evidence>
<dbReference type="EMBL" id="CNFT01000906">
    <property type="protein sequence ID" value="CKS53879.1"/>
    <property type="molecule type" value="Genomic_DNA"/>
</dbReference>
<evidence type="ECO:0000313" key="4">
    <source>
        <dbReference type="EMBL" id="CKR84820.1"/>
    </source>
</evidence>
<evidence type="ECO:0000313" key="9">
    <source>
        <dbReference type="EMBL" id="COX80756.1"/>
    </source>
</evidence>
<dbReference type="EMBL" id="CSAJ01001267">
    <property type="protein sequence ID" value="COX80756.1"/>
    <property type="molecule type" value="Genomic_DNA"/>
</dbReference>
<dbReference type="Proteomes" id="UP000038802">
    <property type="component" value="Unassembled WGS sequence"/>
</dbReference>
<dbReference type="EMBL" id="CNGE01000036">
    <property type="protein sequence ID" value="CKR66965.1"/>
    <property type="molecule type" value="Genomic_DNA"/>
</dbReference>
<dbReference type="Proteomes" id="UP000048289">
    <property type="component" value="Unassembled WGS sequence"/>
</dbReference>
<dbReference type="EMBL" id="CFOH01000955">
    <property type="protein sequence ID" value="CFE75110.1"/>
    <property type="molecule type" value="Genomic_DNA"/>
</dbReference>
<dbReference type="EMBL" id="CFOE01001261">
    <property type="protein sequence ID" value="CFE49382.1"/>
    <property type="molecule type" value="Genomic_DNA"/>
</dbReference>
<dbReference type="EMBL" id="CSAD01001268">
    <property type="protein sequence ID" value="COX01906.1"/>
    <property type="molecule type" value="Genomic_DNA"/>
</dbReference>
<evidence type="ECO:0000313" key="1">
    <source>
        <dbReference type="EMBL" id="CFE49382.1"/>
    </source>
</evidence>
<reference evidence="8" key="2">
    <citation type="submission" date="2015-03" db="EMBL/GenBank/DDBJ databases">
        <authorList>
            <person name="Murphy D."/>
        </authorList>
    </citation>
    <scope>NUCLEOTIDE SEQUENCE [LARGE SCALE GENOMIC DNA]</scope>
    <source>
        <strain evidence="8">K00500041</strain>
    </source>
</reference>
<evidence type="ECO:0000313" key="8">
    <source>
        <dbReference type="EMBL" id="COX03627.1"/>
    </source>
</evidence>
<evidence type="ECO:0000313" key="19">
    <source>
        <dbReference type="Proteomes" id="UP000049023"/>
    </source>
</evidence>
<dbReference type="EMBL" id="CNFU01000447">
    <property type="protein sequence ID" value="CKR84820.1"/>
    <property type="molecule type" value="Genomic_DNA"/>
</dbReference>
<accession>A0A0T9D0R1</accession>
<evidence type="ECO:0000313" key="5">
    <source>
        <dbReference type="EMBL" id="CKS53879.1"/>
    </source>
</evidence>
<gene>
    <name evidence="6" type="ORF">ERS007661_02617</name>
    <name evidence="7" type="ORF">ERS007679_04577</name>
    <name evidence="1" type="ORF">ERS007681_04658</name>
    <name evidence="2" type="ORF">ERS007688_03885</name>
    <name evidence="8" type="ORF">ERS007703_04659</name>
    <name evidence="9" type="ORF">ERS007720_04913</name>
    <name evidence="10" type="ORF">ERS007739_03481</name>
    <name evidence="3" type="ORF">ERS027646_00372</name>
    <name evidence="5" type="ORF">ERS027659_03241</name>
    <name evidence="4" type="ORF">ERS027661_02206</name>
</gene>
<dbReference type="Proteomes" id="UP000048948">
    <property type="component" value="Unassembled WGS sequence"/>
</dbReference>
<evidence type="ECO:0000313" key="17">
    <source>
        <dbReference type="Proteomes" id="UP000048289"/>
    </source>
</evidence>
<protein>
    <submittedName>
        <fullName evidence="8">Uncharacterized protein</fullName>
    </submittedName>
</protein>
<dbReference type="AlphaFoldDB" id="A0A0T9D0R1"/>
<evidence type="ECO:0000313" key="18">
    <source>
        <dbReference type="Proteomes" id="UP000048948"/>
    </source>
</evidence>
<dbReference type="Proteomes" id="UP000039021">
    <property type="component" value="Unassembled WGS sequence"/>
</dbReference>
<dbReference type="EMBL" id="CSBK01001818">
    <property type="protein sequence ID" value="COZ18210.1"/>
    <property type="molecule type" value="Genomic_DNA"/>
</dbReference>
<evidence type="ECO:0000313" key="3">
    <source>
        <dbReference type="EMBL" id="CKR66965.1"/>
    </source>
</evidence>
<evidence type="ECO:0000313" key="12">
    <source>
        <dbReference type="Proteomes" id="UP000039021"/>
    </source>
</evidence>
<dbReference type="Proteomes" id="UP000045842">
    <property type="component" value="Unassembled WGS sequence"/>
</dbReference>
<evidence type="ECO:0000313" key="7">
    <source>
        <dbReference type="EMBL" id="COX01906.1"/>
    </source>
</evidence>
<reference evidence="11 12" key="1">
    <citation type="submission" date="2015-03" db="EMBL/GenBank/DDBJ databases">
        <authorList>
            <consortium name="Pathogen Informatics"/>
        </authorList>
    </citation>
    <scope>NUCLEOTIDE SEQUENCE [LARGE SCALE GENOMIC DNA]</scope>
    <source>
        <strain evidence="3 18">Bir 172</strain>
        <strain evidence="5 20">Bir 185</strain>
        <strain evidence="4 19">Bir 187</strain>
        <strain evidence="6 13">D00501624</strain>
        <strain evidence="7 15">G09801536</strain>
        <strain evidence="1 17">G09901357</strain>
        <strain evidence="2 16">H09601792</strain>
        <strain evidence="11">K00500041</strain>
        <strain evidence="9 14">M09401471</strain>
        <strain evidence="12">N09902308</strain>
    </source>
</reference>
<organism evidence="8 11">
    <name type="scientific">Mycobacterium tuberculosis</name>
    <dbReference type="NCBI Taxonomy" id="1773"/>
    <lineage>
        <taxon>Bacteria</taxon>
        <taxon>Bacillati</taxon>
        <taxon>Actinomycetota</taxon>
        <taxon>Actinomycetes</taxon>
        <taxon>Mycobacteriales</taxon>
        <taxon>Mycobacteriaceae</taxon>
        <taxon>Mycobacterium</taxon>
        <taxon>Mycobacterium tuberculosis complex</taxon>
    </lineage>
</organism>
<dbReference type="Proteomes" id="UP000044938">
    <property type="component" value="Unassembled WGS sequence"/>
</dbReference>
<evidence type="ECO:0000313" key="20">
    <source>
        <dbReference type="Proteomes" id="UP000050164"/>
    </source>
</evidence>
<evidence type="ECO:0000313" key="15">
    <source>
        <dbReference type="Proteomes" id="UP000045842"/>
    </source>
</evidence>
<name>A0A0T9D0R1_MYCTX</name>
<dbReference type="Proteomes" id="UP000046947">
    <property type="component" value="Unassembled WGS sequence"/>
</dbReference>
<dbReference type="EMBL" id="CSAE01000879">
    <property type="protein sequence ID" value="COX03627.1"/>
    <property type="molecule type" value="Genomic_DNA"/>
</dbReference>
<reference evidence="10" key="3">
    <citation type="submission" date="2015-03" db="EMBL/GenBank/DDBJ databases">
        <authorList>
            <consortium name="Pathogen Informatics"/>
            <person name="Murphy D."/>
        </authorList>
    </citation>
    <scope>NUCLEOTIDE SEQUENCE</scope>
    <source>
        <strain evidence="10">N09902308</strain>
    </source>
</reference>
<sequence>MIFPKLKVGKGNWLTNVCWANRVMGVMVSGPMLMGMPIPPPKAGITMSGTTSGPKLTVW</sequence>
<evidence type="ECO:0000313" key="14">
    <source>
        <dbReference type="Proteomes" id="UP000044938"/>
    </source>
</evidence>
<evidence type="ECO:0000313" key="11">
    <source>
        <dbReference type="Proteomes" id="UP000038802"/>
    </source>
</evidence>
<evidence type="ECO:0000313" key="2">
    <source>
        <dbReference type="EMBL" id="CFE75110.1"/>
    </source>
</evidence>
<dbReference type="Proteomes" id="UP000050164">
    <property type="component" value="Unassembled WGS sequence"/>
</dbReference>
<evidence type="ECO:0000313" key="10">
    <source>
        <dbReference type="EMBL" id="COZ18210.1"/>
    </source>
</evidence>
<dbReference type="Proteomes" id="UP000039217">
    <property type="component" value="Unassembled WGS sequence"/>
</dbReference>
<evidence type="ECO:0000313" key="16">
    <source>
        <dbReference type="Proteomes" id="UP000046947"/>
    </source>
</evidence>
<proteinExistence type="predicted"/>
<dbReference type="Proteomes" id="UP000049023">
    <property type="component" value="Unassembled WGS sequence"/>
</dbReference>
<dbReference type="EMBL" id="CQQC01000957">
    <property type="protein sequence ID" value="CNV52847.1"/>
    <property type="molecule type" value="Genomic_DNA"/>
</dbReference>
<evidence type="ECO:0000313" key="13">
    <source>
        <dbReference type="Proteomes" id="UP000039217"/>
    </source>
</evidence>